<protein>
    <recommendedName>
        <fullName evidence="3">Zn(2)-C6 fungal-type domain-containing protein</fullName>
    </recommendedName>
</protein>
<reference evidence="4 5" key="1">
    <citation type="journal article" date="2012" name="PLoS Pathog.">
        <title>Diverse lifestyles and strategies of plant pathogenesis encoded in the genomes of eighteen Dothideomycetes fungi.</title>
        <authorList>
            <person name="Ohm R.A."/>
            <person name="Feau N."/>
            <person name="Henrissat B."/>
            <person name="Schoch C.L."/>
            <person name="Horwitz B.A."/>
            <person name="Barry K.W."/>
            <person name="Condon B.J."/>
            <person name="Copeland A.C."/>
            <person name="Dhillon B."/>
            <person name="Glaser F."/>
            <person name="Hesse C.N."/>
            <person name="Kosti I."/>
            <person name="LaButti K."/>
            <person name="Lindquist E.A."/>
            <person name="Lucas S."/>
            <person name="Salamov A.A."/>
            <person name="Bradshaw R.E."/>
            <person name="Ciuffetti L."/>
            <person name="Hamelin R.C."/>
            <person name="Kema G.H.J."/>
            <person name="Lawrence C."/>
            <person name="Scott J.A."/>
            <person name="Spatafora J.W."/>
            <person name="Turgeon B.G."/>
            <person name="de Wit P.J.G.M."/>
            <person name="Zhong S."/>
            <person name="Goodwin S.B."/>
            <person name="Grigoriev I.V."/>
        </authorList>
    </citation>
    <scope>NUCLEOTIDE SEQUENCE [LARGE SCALE GENOMIC DNA]</scope>
    <source>
        <strain evidence="5">C4 / ATCC 48331 / race T</strain>
    </source>
</reference>
<reference evidence="5" key="2">
    <citation type="journal article" date="2013" name="PLoS Genet.">
        <title>Comparative genome structure, secondary metabolite, and effector coding capacity across Cochliobolus pathogens.</title>
        <authorList>
            <person name="Condon B.J."/>
            <person name="Leng Y."/>
            <person name="Wu D."/>
            <person name="Bushley K.E."/>
            <person name="Ohm R.A."/>
            <person name="Otillar R."/>
            <person name="Martin J."/>
            <person name="Schackwitz W."/>
            <person name="Grimwood J."/>
            <person name="MohdZainudin N."/>
            <person name="Xue C."/>
            <person name="Wang R."/>
            <person name="Manning V.A."/>
            <person name="Dhillon B."/>
            <person name="Tu Z.J."/>
            <person name="Steffenson B.J."/>
            <person name="Salamov A."/>
            <person name="Sun H."/>
            <person name="Lowry S."/>
            <person name="LaButti K."/>
            <person name="Han J."/>
            <person name="Copeland A."/>
            <person name="Lindquist E."/>
            <person name="Barry K."/>
            <person name="Schmutz J."/>
            <person name="Baker S.E."/>
            <person name="Ciuffetti L.M."/>
            <person name="Grigoriev I.V."/>
            <person name="Zhong S."/>
            <person name="Turgeon B.G."/>
        </authorList>
    </citation>
    <scope>NUCLEOTIDE SEQUENCE [LARGE SCALE GENOMIC DNA]</scope>
    <source>
        <strain evidence="5">C4 / ATCC 48331 / race T</strain>
    </source>
</reference>
<keyword evidence="1" id="KW-0479">Metal-binding</keyword>
<dbReference type="PROSITE" id="PS50048">
    <property type="entry name" value="ZN2_CY6_FUNGAL_2"/>
    <property type="match status" value="1"/>
</dbReference>
<evidence type="ECO:0000256" key="2">
    <source>
        <dbReference type="ARBA" id="ARBA00023242"/>
    </source>
</evidence>
<accession>N4X224</accession>
<sequence length="644" mass="72343">MSKSQRACDSCRARKSACRIDSAPPCRLCHLSGRDCTFEAASKNTRASAATATHVSLNSSTQEPAGPVVPSQQSYVLNSDGAFFDQQGYLLLGESPDPSANLWVDQTMMDMNIQNFQHINPPPNDVSMDYPGLPSPSAQGLETTSIVCGLTGDMDPYLMQRYNFGPDNNFVFKRLAVRSVRQDTHPVQFLVSNITDVAEECDQHNQSLRKQLEKLVSPDVGVRLISLFFRFVYPHFPILAPAQSVEPERSNPSTLAAIYLVALPFAGFDDFLSVQIAYDLPDAGKLWDLPLNVLHQELHKPDFSTLQTLVLLLISPPHKPLMPDYATKWSLVGTMVTVSQTMGLHLNPTLWSVSTAEIDLRKRLSWTVKMIDVWHAAVLGRSCLIHDDDWLVPPPSLDDFSEEERKTPFPAHFIHMYELTMVLHTTLKTLFTLKAVQTLVGDYEDTLRKAQGLMEKLNRWNSAVADSQSESQDEDINLSGPLLLGGHFVKVLLFRAILRPFNTLRYRTVPASSTDEHRELEACRLARAGAKGCIASFVAFTSNLKSSWIHGFWPFWCTLGWSTLCNLALLLHVTADSSEEAQECRSLLDQARRAIRLQSKSLDFLRFSLLRIDSIFWKGLDNVFIRNDMAENMSFGQEQFEVRS</sequence>
<keyword evidence="2" id="KW-0539">Nucleus</keyword>
<dbReference type="GO" id="GO:0003677">
    <property type="term" value="F:DNA binding"/>
    <property type="evidence" value="ECO:0007669"/>
    <property type="project" value="InterPro"/>
</dbReference>
<gene>
    <name evidence="4" type="ORF">COCC4DRAFT_153570</name>
</gene>
<name>N4X224_COCH4</name>
<dbReference type="InterPro" id="IPR001138">
    <property type="entry name" value="Zn2Cys6_DnaBD"/>
</dbReference>
<dbReference type="GO" id="GO:0008270">
    <property type="term" value="F:zinc ion binding"/>
    <property type="evidence" value="ECO:0007669"/>
    <property type="project" value="InterPro"/>
</dbReference>
<dbReference type="HOGENOM" id="CLU_006632_3_0_1"/>
<dbReference type="SUPFAM" id="SSF57701">
    <property type="entry name" value="Zn2/Cys6 DNA-binding domain"/>
    <property type="match status" value="1"/>
</dbReference>
<dbReference type="GO" id="GO:0000981">
    <property type="term" value="F:DNA-binding transcription factor activity, RNA polymerase II-specific"/>
    <property type="evidence" value="ECO:0007669"/>
    <property type="project" value="InterPro"/>
</dbReference>
<dbReference type="Proteomes" id="UP000012338">
    <property type="component" value="Unassembled WGS sequence"/>
</dbReference>
<dbReference type="InterPro" id="IPR007219">
    <property type="entry name" value="XnlR_reg_dom"/>
</dbReference>
<dbReference type="PANTHER" id="PTHR31668">
    <property type="entry name" value="GLUCOSE TRANSPORT TRANSCRIPTION REGULATOR RGT1-RELATED-RELATED"/>
    <property type="match status" value="1"/>
</dbReference>
<dbReference type="CDD" id="cd12148">
    <property type="entry name" value="fungal_TF_MHR"/>
    <property type="match status" value="1"/>
</dbReference>
<feature type="domain" description="Zn(2)-C6 fungal-type" evidence="3">
    <location>
        <begin position="7"/>
        <end position="38"/>
    </location>
</feature>
<dbReference type="GO" id="GO:0005634">
    <property type="term" value="C:nucleus"/>
    <property type="evidence" value="ECO:0007669"/>
    <property type="project" value="TreeGrafter"/>
</dbReference>
<dbReference type="InterPro" id="IPR050797">
    <property type="entry name" value="Carb_Metab_Trans_Reg"/>
</dbReference>
<evidence type="ECO:0000313" key="4">
    <source>
        <dbReference type="EMBL" id="ENH99271.1"/>
    </source>
</evidence>
<dbReference type="GO" id="GO:0006351">
    <property type="term" value="P:DNA-templated transcription"/>
    <property type="evidence" value="ECO:0007669"/>
    <property type="project" value="InterPro"/>
</dbReference>
<dbReference type="PROSITE" id="PS00463">
    <property type="entry name" value="ZN2_CY6_FUNGAL_1"/>
    <property type="match status" value="1"/>
</dbReference>
<dbReference type="CDD" id="cd00067">
    <property type="entry name" value="GAL4"/>
    <property type="match status" value="1"/>
</dbReference>
<dbReference type="PANTHER" id="PTHR31668:SF4">
    <property type="entry name" value="TRANSCRIPTIONAL ACTIVATOR PROTEIN DAL81"/>
    <property type="match status" value="1"/>
</dbReference>
<dbReference type="EMBL" id="KB733488">
    <property type="protein sequence ID" value="ENH99271.1"/>
    <property type="molecule type" value="Genomic_DNA"/>
</dbReference>
<evidence type="ECO:0000259" key="3">
    <source>
        <dbReference type="PROSITE" id="PS50048"/>
    </source>
</evidence>
<organism evidence="4 5">
    <name type="scientific">Cochliobolus heterostrophus (strain C4 / ATCC 48331 / race T)</name>
    <name type="common">Southern corn leaf blight fungus</name>
    <name type="synonym">Bipolaris maydis</name>
    <dbReference type="NCBI Taxonomy" id="665024"/>
    <lineage>
        <taxon>Eukaryota</taxon>
        <taxon>Fungi</taxon>
        <taxon>Dikarya</taxon>
        <taxon>Ascomycota</taxon>
        <taxon>Pezizomycotina</taxon>
        <taxon>Dothideomycetes</taxon>
        <taxon>Pleosporomycetidae</taxon>
        <taxon>Pleosporales</taxon>
        <taxon>Pleosporineae</taxon>
        <taxon>Pleosporaceae</taxon>
        <taxon>Bipolaris</taxon>
    </lineage>
</organism>
<dbReference type="SMART" id="SM00906">
    <property type="entry name" value="Fungal_trans"/>
    <property type="match status" value="1"/>
</dbReference>
<dbReference type="GeneID" id="25839164"/>
<evidence type="ECO:0000313" key="5">
    <source>
        <dbReference type="Proteomes" id="UP000012338"/>
    </source>
</evidence>
<dbReference type="GO" id="GO:0001080">
    <property type="term" value="P:nitrogen catabolite activation of transcription from RNA polymerase II promoter"/>
    <property type="evidence" value="ECO:0007669"/>
    <property type="project" value="TreeGrafter"/>
</dbReference>
<dbReference type="Pfam" id="PF04082">
    <property type="entry name" value="Fungal_trans"/>
    <property type="match status" value="1"/>
</dbReference>
<proteinExistence type="predicted"/>
<dbReference type="OrthoDB" id="408631at2759"/>
<dbReference type="AlphaFoldDB" id="N4X224"/>
<dbReference type="Gene3D" id="4.10.240.10">
    <property type="entry name" value="Zn(2)-C6 fungal-type DNA-binding domain"/>
    <property type="match status" value="1"/>
</dbReference>
<dbReference type="InterPro" id="IPR036864">
    <property type="entry name" value="Zn2-C6_fun-type_DNA-bd_sf"/>
</dbReference>
<evidence type="ECO:0000256" key="1">
    <source>
        <dbReference type="ARBA" id="ARBA00022723"/>
    </source>
</evidence>
<keyword evidence="5" id="KW-1185">Reference proteome</keyword>